<organism evidence="1 2">
    <name type="scientific">Aspergillus carbonarius (strain ITEM 5010)</name>
    <dbReference type="NCBI Taxonomy" id="602072"/>
    <lineage>
        <taxon>Eukaryota</taxon>
        <taxon>Fungi</taxon>
        <taxon>Dikarya</taxon>
        <taxon>Ascomycota</taxon>
        <taxon>Pezizomycotina</taxon>
        <taxon>Eurotiomycetes</taxon>
        <taxon>Eurotiomycetidae</taxon>
        <taxon>Eurotiales</taxon>
        <taxon>Aspergillaceae</taxon>
        <taxon>Aspergillus</taxon>
        <taxon>Aspergillus subgen. Circumdati</taxon>
    </lineage>
</organism>
<evidence type="ECO:0000313" key="2">
    <source>
        <dbReference type="Proteomes" id="UP000188318"/>
    </source>
</evidence>
<sequence>VKIDSYWIFYIIKVVQSFPADYLIIKFLRYIRVYKAGTIIKLWDMFDTDNIFISKILKDCIFKTILV</sequence>
<dbReference type="OrthoDB" id="5145117at2759"/>
<dbReference type="AlphaFoldDB" id="A0A1R3R7Q8"/>
<gene>
    <name evidence="1" type="ORF">ASPCADRAFT_59235</name>
</gene>
<reference evidence="2" key="1">
    <citation type="journal article" date="2017" name="Genome Biol.">
        <title>Comparative genomics reveals high biological diversity and specific adaptations in the industrially and medically important fungal genus Aspergillus.</title>
        <authorList>
            <person name="de Vries R.P."/>
            <person name="Riley R."/>
            <person name="Wiebenga A."/>
            <person name="Aguilar-Osorio G."/>
            <person name="Amillis S."/>
            <person name="Uchima C.A."/>
            <person name="Anderluh G."/>
            <person name="Asadollahi M."/>
            <person name="Askin M."/>
            <person name="Barry K."/>
            <person name="Battaglia E."/>
            <person name="Bayram O."/>
            <person name="Benocci T."/>
            <person name="Braus-Stromeyer S.A."/>
            <person name="Caldana C."/>
            <person name="Canovas D."/>
            <person name="Cerqueira G.C."/>
            <person name="Chen F."/>
            <person name="Chen W."/>
            <person name="Choi C."/>
            <person name="Clum A."/>
            <person name="Dos Santos R.A."/>
            <person name="Damasio A.R."/>
            <person name="Diallinas G."/>
            <person name="Emri T."/>
            <person name="Fekete E."/>
            <person name="Flipphi M."/>
            <person name="Freyberg S."/>
            <person name="Gallo A."/>
            <person name="Gournas C."/>
            <person name="Habgood R."/>
            <person name="Hainaut M."/>
            <person name="Harispe M.L."/>
            <person name="Henrissat B."/>
            <person name="Hilden K.S."/>
            <person name="Hope R."/>
            <person name="Hossain A."/>
            <person name="Karabika E."/>
            <person name="Karaffa L."/>
            <person name="Karanyi Z."/>
            <person name="Krasevec N."/>
            <person name="Kuo A."/>
            <person name="Kusch H."/>
            <person name="LaButti K."/>
            <person name="Lagendijk E.L."/>
            <person name="Lapidus A."/>
            <person name="Levasseur A."/>
            <person name="Lindquist E."/>
            <person name="Lipzen A."/>
            <person name="Logrieco A.F."/>
            <person name="MacCabe A."/>
            <person name="Maekelae M.R."/>
            <person name="Malavazi I."/>
            <person name="Melin P."/>
            <person name="Meyer V."/>
            <person name="Mielnichuk N."/>
            <person name="Miskei M."/>
            <person name="Molnar A.P."/>
            <person name="Mule G."/>
            <person name="Ngan C.Y."/>
            <person name="Orejas M."/>
            <person name="Orosz E."/>
            <person name="Ouedraogo J.P."/>
            <person name="Overkamp K.M."/>
            <person name="Park H.-S."/>
            <person name="Perrone G."/>
            <person name="Piumi F."/>
            <person name="Punt P.J."/>
            <person name="Ram A.F."/>
            <person name="Ramon A."/>
            <person name="Rauscher S."/>
            <person name="Record E."/>
            <person name="Riano-Pachon D.M."/>
            <person name="Robert V."/>
            <person name="Roehrig J."/>
            <person name="Ruller R."/>
            <person name="Salamov A."/>
            <person name="Salih N.S."/>
            <person name="Samson R.A."/>
            <person name="Sandor E."/>
            <person name="Sanguinetti M."/>
            <person name="Schuetze T."/>
            <person name="Sepcic K."/>
            <person name="Shelest E."/>
            <person name="Sherlock G."/>
            <person name="Sophianopoulou V."/>
            <person name="Squina F.M."/>
            <person name="Sun H."/>
            <person name="Susca A."/>
            <person name="Todd R.B."/>
            <person name="Tsang A."/>
            <person name="Unkles S.E."/>
            <person name="van de Wiele N."/>
            <person name="van Rossen-Uffink D."/>
            <person name="Oliveira J.V."/>
            <person name="Vesth T.C."/>
            <person name="Visser J."/>
            <person name="Yu J.-H."/>
            <person name="Zhou M."/>
            <person name="Andersen M.R."/>
            <person name="Archer D.B."/>
            <person name="Baker S.E."/>
            <person name="Benoit I."/>
            <person name="Brakhage A.A."/>
            <person name="Braus G.H."/>
            <person name="Fischer R."/>
            <person name="Frisvad J.C."/>
            <person name="Goldman G.H."/>
            <person name="Houbraken J."/>
            <person name="Oakley B."/>
            <person name="Pocsi I."/>
            <person name="Scazzocchio C."/>
            <person name="Seiboth B."/>
            <person name="vanKuyk P.A."/>
            <person name="Wortman J."/>
            <person name="Dyer P.S."/>
            <person name="Grigoriev I.V."/>
        </authorList>
    </citation>
    <scope>NUCLEOTIDE SEQUENCE [LARGE SCALE GENOMIC DNA]</scope>
    <source>
        <strain evidence="2">ITEM 5010</strain>
    </source>
</reference>
<proteinExistence type="predicted"/>
<keyword evidence="2" id="KW-1185">Reference proteome</keyword>
<dbReference type="VEuPathDB" id="FungiDB:ASPCADRAFT_59235"/>
<protein>
    <submittedName>
        <fullName evidence="1">Uncharacterized protein</fullName>
    </submittedName>
</protein>
<dbReference type="Proteomes" id="UP000188318">
    <property type="component" value="Unassembled WGS sequence"/>
</dbReference>
<evidence type="ECO:0000313" key="1">
    <source>
        <dbReference type="EMBL" id="OOF90509.1"/>
    </source>
</evidence>
<name>A0A1R3R7Q8_ASPC5</name>
<accession>A0A1R3R7Q8</accession>
<dbReference type="EMBL" id="KV907518">
    <property type="protein sequence ID" value="OOF90509.1"/>
    <property type="molecule type" value="Genomic_DNA"/>
</dbReference>
<feature type="non-terminal residue" evidence="1">
    <location>
        <position position="1"/>
    </location>
</feature>